<name>A0A7L2L838_9PASS</name>
<reference evidence="3 4" key="1">
    <citation type="submission" date="2019-09" db="EMBL/GenBank/DDBJ databases">
        <title>Bird 10,000 Genomes (B10K) Project - Family phase.</title>
        <authorList>
            <person name="Zhang G."/>
        </authorList>
    </citation>
    <scope>NUCLEOTIDE SEQUENCE [LARGE SCALE GENOMIC DNA]</scope>
    <source>
        <strain evidence="3">B10K-DU-001-36</strain>
        <tissue evidence="3">Muscle</tissue>
    </source>
</reference>
<dbReference type="GO" id="GO:0071723">
    <property type="term" value="F:lipopeptide binding"/>
    <property type="evidence" value="ECO:0007669"/>
    <property type="project" value="TreeGrafter"/>
</dbReference>
<keyword evidence="4" id="KW-1185">Reference proteome</keyword>
<dbReference type="AlphaFoldDB" id="A0A7L2L838"/>
<proteinExistence type="predicted"/>
<dbReference type="InterPro" id="IPR037055">
    <property type="entry name" value="MHC_I-like_Ag-recog_sf"/>
</dbReference>
<dbReference type="GO" id="GO:0030883">
    <property type="term" value="F:endogenous lipid antigen binding"/>
    <property type="evidence" value="ECO:0007669"/>
    <property type="project" value="TreeGrafter"/>
</dbReference>
<dbReference type="GO" id="GO:0048006">
    <property type="term" value="P:antigen processing and presentation, endogenous lipid antigen via MHC class Ib"/>
    <property type="evidence" value="ECO:0007669"/>
    <property type="project" value="TreeGrafter"/>
</dbReference>
<dbReference type="Gene3D" id="3.30.500.10">
    <property type="entry name" value="MHC class I-like antigen recognition-like"/>
    <property type="match status" value="1"/>
</dbReference>
<dbReference type="GO" id="GO:0005615">
    <property type="term" value="C:extracellular space"/>
    <property type="evidence" value="ECO:0007669"/>
    <property type="project" value="TreeGrafter"/>
</dbReference>
<feature type="non-terminal residue" evidence="3">
    <location>
        <position position="174"/>
    </location>
</feature>
<evidence type="ECO:0000313" key="3">
    <source>
        <dbReference type="EMBL" id="NXR43484.1"/>
    </source>
</evidence>
<dbReference type="GO" id="GO:0048007">
    <property type="term" value="P:antigen processing and presentation, exogenous lipid antigen via MHC class Ib"/>
    <property type="evidence" value="ECO:0007669"/>
    <property type="project" value="TreeGrafter"/>
</dbReference>
<dbReference type="SUPFAM" id="SSF54452">
    <property type="entry name" value="MHC antigen-recognition domain"/>
    <property type="match status" value="1"/>
</dbReference>
<dbReference type="GO" id="GO:0006955">
    <property type="term" value="P:immune response"/>
    <property type="evidence" value="ECO:0007669"/>
    <property type="project" value="TreeGrafter"/>
</dbReference>
<comment type="caution">
    <text evidence="3">The sequence shown here is derived from an EMBL/GenBank/DDBJ whole genome shotgun (WGS) entry which is preliminary data.</text>
</comment>
<protein>
    <submittedName>
        <fullName evidence="3">CD1D protein</fullName>
    </submittedName>
</protein>
<keyword evidence="1" id="KW-0325">Glycoprotein</keyword>
<gene>
    <name evidence="3" type="primary">Cd1d_2</name>
    <name evidence="3" type="ORF">ZOSHYP_R02974</name>
</gene>
<dbReference type="GO" id="GO:0030884">
    <property type="term" value="F:exogenous lipid antigen binding"/>
    <property type="evidence" value="ECO:0007669"/>
    <property type="project" value="TreeGrafter"/>
</dbReference>
<accession>A0A7L2L838</accession>
<dbReference type="Proteomes" id="UP000549157">
    <property type="component" value="Unassembled WGS sequence"/>
</dbReference>
<evidence type="ECO:0000259" key="2">
    <source>
        <dbReference type="Pfam" id="PF16497"/>
    </source>
</evidence>
<dbReference type="GO" id="GO:0009897">
    <property type="term" value="C:external side of plasma membrane"/>
    <property type="evidence" value="ECO:0007669"/>
    <property type="project" value="TreeGrafter"/>
</dbReference>
<feature type="non-terminal residue" evidence="3">
    <location>
        <position position="1"/>
    </location>
</feature>
<dbReference type="InterPro" id="IPR011161">
    <property type="entry name" value="MHC_I-like_Ag-recog"/>
</dbReference>
<dbReference type="PANTHER" id="PTHR16675:SF160">
    <property type="entry name" value="T-CELL SURFACE GLYCOPROTEIN CD1A"/>
    <property type="match status" value="1"/>
</dbReference>
<feature type="domain" description="MHC class I-like antigen recognition-like" evidence="2">
    <location>
        <begin position="3"/>
        <end position="174"/>
    </location>
</feature>
<dbReference type="PANTHER" id="PTHR16675">
    <property type="entry name" value="MHC CLASS I-RELATED"/>
    <property type="match status" value="1"/>
</dbReference>
<dbReference type="Pfam" id="PF16497">
    <property type="entry name" value="MHC_I_3"/>
    <property type="match status" value="1"/>
</dbReference>
<sequence length="174" mass="20266">GTFTVRLLQTSTFQNTSFVETDGLGLLEDIELGYFDKHTWSIHFSQPWVRSALSRGDWDTVENMIKIYLHRFNHLINEGAMQMEVPYPFVAQCNIGCVLYPNRTSQGFFYVGYNGQDFLSLNTKNVTWTLSQDTKFSRYIQSFFQNYTAFTKTVEVVFNESCVIEIEMLLHYGK</sequence>
<dbReference type="InterPro" id="IPR050208">
    <property type="entry name" value="MHC_class-I_related"/>
</dbReference>
<evidence type="ECO:0000313" key="4">
    <source>
        <dbReference type="Proteomes" id="UP000549157"/>
    </source>
</evidence>
<organism evidence="3 4">
    <name type="scientific">Zosterops hypoxanthus</name>
    <dbReference type="NCBI Taxonomy" id="2485327"/>
    <lineage>
        <taxon>Eukaryota</taxon>
        <taxon>Metazoa</taxon>
        <taxon>Chordata</taxon>
        <taxon>Craniata</taxon>
        <taxon>Vertebrata</taxon>
        <taxon>Euteleostomi</taxon>
        <taxon>Archelosauria</taxon>
        <taxon>Archosauria</taxon>
        <taxon>Dinosauria</taxon>
        <taxon>Saurischia</taxon>
        <taxon>Theropoda</taxon>
        <taxon>Coelurosauria</taxon>
        <taxon>Aves</taxon>
        <taxon>Neognathae</taxon>
        <taxon>Neoaves</taxon>
        <taxon>Telluraves</taxon>
        <taxon>Australaves</taxon>
        <taxon>Passeriformes</taxon>
        <taxon>Sylvioidea</taxon>
        <taxon>Zosteropidae</taxon>
        <taxon>Zosterops</taxon>
    </lineage>
</organism>
<evidence type="ECO:0000256" key="1">
    <source>
        <dbReference type="ARBA" id="ARBA00023180"/>
    </source>
</evidence>
<dbReference type="OrthoDB" id="8890485at2759"/>
<dbReference type="GO" id="GO:0001916">
    <property type="term" value="P:positive regulation of T cell mediated cytotoxicity"/>
    <property type="evidence" value="ECO:0007669"/>
    <property type="project" value="TreeGrafter"/>
</dbReference>
<dbReference type="InterPro" id="IPR011162">
    <property type="entry name" value="MHC_I/II-like_Ag-recog"/>
</dbReference>
<dbReference type="EMBL" id="VWYL01034172">
    <property type="protein sequence ID" value="NXR43484.1"/>
    <property type="molecule type" value="Genomic_DNA"/>
</dbReference>